<feature type="transmembrane region" description="Helical" evidence="7">
    <location>
        <begin position="170"/>
        <end position="191"/>
    </location>
</feature>
<evidence type="ECO:0000256" key="2">
    <source>
        <dbReference type="ARBA" id="ARBA00022448"/>
    </source>
</evidence>
<keyword evidence="2" id="KW-0813">Transport</keyword>
<dbReference type="GO" id="GO:0005886">
    <property type="term" value="C:plasma membrane"/>
    <property type="evidence" value="ECO:0007669"/>
    <property type="project" value="UniProtKB-SubCell"/>
</dbReference>
<gene>
    <name evidence="9" type="ordered locus">MYPE5760</name>
</gene>
<evidence type="ECO:0000256" key="7">
    <source>
        <dbReference type="SAM" id="Phobius"/>
    </source>
</evidence>
<dbReference type="Pfam" id="PF07690">
    <property type="entry name" value="MFS_1"/>
    <property type="match status" value="1"/>
</dbReference>
<feature type="transmembrane region" description="Helical" evidence="7">
    <location>
        <begin position="211"/>
        <end position="239"/>
    </location>
</feature>
<dbReference type="CDD" id="cd06174">
    <property type="entry name" value="MFS"/>
    <property type="match status" value="1"/>
</dbReference>
<evidence type="ECO:0000256" key="5">
    <source>
        <dbReference type="ARBA" id="ARBA00022989"/>
    </source>
</evidence>
<feature type="transmembrane region" description="Helical" evidence="7">
    <location>
        <begin position="127"/>
        <end position="149"/>
    </location>
</feature>
<accession>Q8EVI8</accession>
<reference evidence="9 10" key="1">
    <citation type="journal article" date="2002" name="Nucleic Acids Res.">
        <title>The complete genomic sequence of Mycoplasma penetrans, an intracellular bacterial pathogen in humans.</title>
        <authorList>
            <person name="Sasaki Y."/>
            <person name="Ishikawa J."/>
            <person name="Yamashita A."/>
            <person name="Oshima K."/>
            <person name="Kenri T."/>
            <person name="Furuya K."/>
            <person name="Yoshino C."/>
            <person name="Horino A."/>
            <person name="Shiba T."/>
            <person name="Sasaki T."/>
            <person name="Hattori M."/>
        </authorList>
    </citation>
    <scope>NUCLEOTIDE SEQUENCE [LARGE SCALE GENOMIC DNA]</scope>
    <source>
        <strain evidence="9 10">HF-2</strain>
    </source>
</reference>
<proteinExistence type="predicted"/>
<feature type="domain" description="Major facilitator superfamily (MFS) profile" evidence="8">
    <location>
        <begin position="1"/>
        <end position="242"/>
    </location>
</feature>
<organism evidence="9 10">
    <name type="scientific">Malacoplasma penetrans (strain HF-2)</name>
    <name type="common">Mycoplasma penetrans</name>
    <dbReference type="NCBI Taxonomy" id="272633"/>
    <lineage>
        <taxon>Bacteria</taxon>
        <taxon>Bacillati</taxon>
        <taxon>Mycoplasmatota</taxon>
        <taxon>Mycoplasmoidales</taxon>
        <taxon>Mycoplasmoidaceae</taxon>
        <taxon>Malacoplasma</taxon>
    </lineage>
</organism>
<dbReference type="KEGG" id="mpe:MYPE5760"/>
<dbReference type="GO" id="GO:0022857">
    <property type="term" value="F:transmembrane transporter activity"/>
    <property type="evidence" value="ECO:0007669"/>
    <property type="project" value="InterPro"/>
</dbReference>
<dbReference type="SUPFAM" id="SSF103473">
    <property type="entry name" value="MFS general substrate transporter"/>
    <property type="match status" value="1"/>
</dbReference>
<feature type="transmembrane region" description="Helical" evidence="7">
    <location>
        <begin position="407"/>
        <end position="427"/>
    </location>
</feature>
<comment type="subcellular location">
    <subcellularLocation>
        <location evidence="1">Cell membrane</location>
        <topology evidence="1">Multi-pass membrane protein</topology>
    </subcellularLocation>
</comment>
<sequence length="494" mass="54927">MRKNMKANKKKDLSMWAKLKSLGPKTIIGILLLGAADCFVIAAPYYLKSLVPNLQVYLNVSEADVSTMTSIIGWVVLLTQLPGGWLADKISSKKLLSIATIMTGVITIWFGTLIIKSRDLDYVNLKIQYFIIFGLWGFATTPLFWTPLWKLVSQQGNKDNQGLVYGLQGSLNGIVGLVFVFGIGTAVSQVIEYNAGNTAITPEALEAQPGLVVPFAIYIYIFAACLLLIGVLVFFFVVEKPTSEKFAVNIKTFARVLQDWKLWALSVFLMGMYMFQSIFAYYLNQMLANVLLMPTVALLVISGFRLYGLRFLVSAWIGKKSDSFRSLTLLLLITLTVGLVIVAIFLFLPGISPSGTLNYFQTLSDGYKLFAMIFMSGLFLISSFLSWVMVTLRYAQMSEIQIPKNSYASANALMSFIGFSSDAWFYQLGSAIASDYTDPNTQVVTQTGYQIIIGIGMIVALIGLVAGFLVYWTNNKQLSKHNINYFRWRALNNA</sequence>
<feature type="transmembrane region" description="Helical" evidence="7">
    <location>
        <begin position="369"/>
        <end position="395"/>
    </location>
</feature>
<dbReference type="EMBL" id="BA000026">
    <property type="protein sequence ID" value="BAC44366.1"/>
    <property type="molecule type" value="Genomic_DNA"/>
</dbReference>
<keyword evidence="4 7" id="KW-0812">Transmembrane</keyword>
<feature type="transmembrane region" description="Helical" evidence="7">
    <location>
        <begin position="288"/>
        <end position="307"/>
    </location>
</feature>
<dbReference type="InterPro" id="IPR050171">
    <property type="entry name" value="MFS_Transporters"/>
</dbReference>
<dbReference type="Proteomes" id="UP000002522">
    <property type="component" value="Chromosome"/>
</dbReference>
<keyword evidence="6 7" id="KW-0472">Membrane</keyword>
<evidence type="ECO:0000259" key="8">
    <source>
        <dbReference type="PROSITE" id="PS50850"/>
    </source>
</evidence>
<dbReference type="STRING" id="272633.gene:10731693"/>
<dbReference type="PROSITE" id="PS50850">
    <property type="entry name" value="MFS"/>
    <property type="match status" value="1"/>
</dbReference>
<dbReference type="InterPro" id="IPR020846">
    <property type="entry name" value="MFS_dom"/>
</dbReference>
<keyword evidence="10" id="KW-1185">Reference proteome</keyword>
<feature type="transmembrane region" description="Helical" evidence="7">
    <location>
        <begin position="95"/>
        <end position="115"/>
    </location>
</feature>
<evidence type="ECO:0000256" key="3">
    <source>
        <dbReference type="ARBA" id="ARBA00022475"/>
    </source>
</evidence>
<dbReference type="Gene3D" id="1.20.1250.20">
    <property type="entry name" value="MFS general substrate transporter like domains"/>
    <property type="match status" value="1"/>
</dbReference>
<dbReference type="AlphaFoldDB" id="Q8EVI8"/>
<dbReference type="eggNOG" id="COG2211">
    <property type="taxonomic scope" value="Bacteria"/>
</dbReference>
<feature type="transmembrane region" description="Helical" evidence="7">
    <location>
        <begin position="447"/>
        <end position="472"/>
    </location>
</feature>
<dbReference type="HOGENOM" id="CLU_043790_1_0_14"/>
<evidence type="ECO:0000256" key="4">
    <source>
        <dbReference type="ARBA" id="ARBA00022692"/>
    </source>
</evidence>
<protein>
    <submittedName>
        <fullName evidence="9">Permease</fullName>
    </submittedName>
</protein>
<evidence type="ECO:0000256" key="1">
    <source>
        <dbReference type="ARBA" id="ARBA00004651"/>
    </source>
</evidence>
<keyword evidence="3" id="KW-1003">Cell membrane</keyword>
<keyword evidence="5 7" id="KW-1133">Transmembrane helix</keyword>
<dbReference type="InParanoid" id="Q8EVI8"/>
<dbReference type="InterPro" id="IPR011701">
    <property type="entry name" value="MFS"/>
</dbReference>
<evidence type="ECO:0000256" key="6">
    <source>
        <dbReference type="ARBA" id="ARBA00023136"/>
    </source>
</evidence>
<dbReference type="InterPro" id="IPR036259">
    <property type="entry name" value="MFS_trans_sf"/>
</dbReference>
<feature type="transmembrane region" description="Helical" evidence="7">
    <location>
        <begin position="260"/>
        <end position="282"/>
    </location>
</feature>
<name>Q8EVI8_MALP2</name>
<dbReference type="PANTHER" id="PTHR23517">
    <property type="entry name" value="RESISTANCE PROTEIN MDTM, PUTATIVE-RELATED-RELATED"/>
    <property type="match status" value="1"/>
</dbReference>
<evidence type="ECO:0000313" key="10">
    <source>
        <dbReference type="Proteomes" id="UP000002522"/>
    </source>
</evidence>
<feature type="transmembrane region" description="Helical" evidence="7">
    <location>
        <begin position="66"/>
        <end position="83"/>
    </location>
</feature>
<evidence type="ECO:0000313" key="9">
    <source>
        <dbReference type="EMBL" id="BAC44366.1"/>
    </source>
</evidence>
<feature type="transmembrane region" description="Helical" evidence="7">
    <location>
        <begin position="327"/>
        <end position="349"/>
    </location>
</feature>